<feature type="region of interest" description="Disordered" evidence="1">
    <location>
        <begin position="1"/>
        <end position="62"/>
    </location>
</feature>
<feature type="compositionally biased region" description="Polar residues" evidence="1">
    <location>
        <begin position="18"/>
        <end position="34"/>
    </location>
</feature>
<evidence type="ECO:0000256" key="1">
    <source>
        <dbReference type="SAM" id="MobiDB-lite"/>
    </source>
</evidence>
<evidence type="ECO:0000313" key="3">
    <source>
        <dbReference type="Proteomes" id="UP000053599"/>
    </source>
</evidence>
<dbReference type="AlphaFoldDB" id="A0A0D1Y8G8"/>
<feature type="compositionally biased region" description="Low complexity" evidence="1">
    <location>
        <begin position="40"/>
        <end position="55"/>
    </location>
</feature>
<dbReference type="EMBL" id="KN846953">
    <property type="protein sequence ID" value="KIV79187.1"/>
    <property type="molecule type" value="Genomic_DNA"/>
</dbReference>
<organism evidence="2 3">
    <name type="scientific">Exophiala sideris</name>
    <dbReference type="NCBI Taxonomy" id="1016849"/>
    <lineage>
        <taxon>Eukaryota</taxon>
        <taxon>Fungi</taxon>
        <taxon>Dikarya</taxon>
        <taxon>Ascomycota</taxon>
        <taxon>Pezizomycotina</taxon>
        <taxon>Eurotiomycetes</taxon>
        <taxon>Chaetothyriomycetidae</taxon>
        <taxon>Chaetothyriales</taxon>
        <taxon>Herpotrichiellaceae</taxon>
        <taxon>Exophiala</taxon>
    </lineage>
</organism>
<protein>
    <submittedName>
        <fullName evidence="2">Uncharacterized protein</fullName>
    </submittedName>
</protein>
<name>A0A0D1Y8G8_9EURO</name>
<evidence type="ECO:0000313" key="2">
    <source>
        <dbReference type="EMBL" id="KIV79187.1"/>
    </source>
</evidence>
<gene>
    <name evidence="2" type="ORF">PV11_06759</name>
</gene>
<proteinExistence type="predicted"/>
<dbReference type="STRING" id="1016849.A0A0D1Y8G8"/>
<accession>A0A0D1Y8G8</accession>
<dbReference type="Proteomes" id="UP000053599">
    <property type="component" value="Unassembled WGS sequence"/>
</dbReference>
<sequence length="407" mass="41361">MAIRHDGRAHNHPRPRQDASTSSAAQVGAGTTTEALPWETTPSASPNAMSSSPTNITTTDSSVSNVTMSSYTFPTTVIQVAIATVCPDTPSSSAALPIIPIPSSSLNGTNSTIPPILVNATALLPNGSTTVFLSTTTTPPSITVNATATNTSIPTSIGHTELDGGGATARIIFNSDGCQTVYSAKTTSICSTTIHPAGILPVAITDCNQWVTFSSAPLDGCSVSSGAADTATAIPTSDAASVGPSITGPTAFYVAHWYDLTQASGVPGFVEVQDCLPLSTGLSCMTSSESWSVVRSTVTQTGTSLAAFSGPAIVTSGTYTATTTLSFESTMTTTSVITVSSIVRSRLEDDSGEEGSTVTVAVTTPTTMTLSVESVAQTTVTVYQTSTTEVMMTMTRTGSPTSASTGS</sequence>
<reference evidence="2 3" key="1">
    <citation type="submission" date="2015-01" db="EMBL/GenBank/DDBJ databases">
        <title>The Genome Sequence of Exophiala sideris CBS121828.</title>
        <authorList>
            <consortium name="The Broad Institute Genomics Platform"/>
            <person name="Cuomo C."/>
            <person name="de Hoog S."/>
            <person name="Gorbushina A."/>
            <person name="Stielow B."/>
            <person name="Teixiera M."/>
            <person name="Abouelleil A."/>
            <person name="Chapman S.B."/>
            <person name="Priest M."/>
            <person name="Young S.K."/>
            <person name="Wortman J."/>
            <person name="Nusbaum C."/>
            <person name="Birren B."/>
        </authorList>
    </citation>
    <scope>NUCLEOTIDE SEQUENCE [LARGE SCALE GENOMIC DNA]</scope>
    <source>
        <strain evidence="2 3">CBS 121828</strain>
    </source>
</reference>
<dbReference type="OrthoDB" id="4121208at2759"/>
<dbReference type="HOGENOM" id="CLU_046726_0_0_1"/>